<dbReference type="AlphaFoldDB" id="A0A3B0N4J9"/>
<dbReference type="Gene3D" id="3.60.20.10">
    <property type="entry name" value="Glutamine Phosphoribosylpyrophosphate, subunit 1, domain 1"/>
    <property type="match status" value="1"/>
</dbReference>
<sequence length="282" mass="31716">MEENDLNQYDDVVIQSGNATDILRNGFKIFPIKEVNMLNTYMTQEARNVKNFKKGTTTLGFIFDQGVILAVDSRASMGPIVSTQNVSKVIEINSYLLGTMAGGAADCSYWERHLAKLCRLHELRNQCRISVGAASQILANIFYYFKGYGLSAGTMIAGYDLNGPGLYYVSSEGERVKGKLFSVGSGSLFAYGVIDQGYRSNMTLEEAVELGTRAIYQAGHRDGFSGGFVNLYHVHKDGWTKIVDRRDINELHYLYADKKGIKRHIRSIYLYKYLKLYVKNKI</sequence>
<feature type="active site" description="Nucleophile" evidence="9">
    <location>
        <position position="56"/>
    </location>
</feature>
<dbReference type="SUPFAM" id="SSF56235">
    <property type="entry name" value="N-terminal nucleophile aminohydrolases (Ntn hydrolases)"/>
    <property type="match status" value="1"/>
</dbReference>
<comment type="function">
    <text evidence="10">Component of the proteasome, a multicatalytic proteinase complex which is characterized by its ability to cleave peptides with Arg, Phe, Tyr, Leu, and Glu adjacent to the leaving group at neutral or slightly basic pH. The proteasome has an ATP-dependent proteolytic activity.</text>
</comment>
<dbReference type="GO" id="GO:0051603">
    <property type="term" value="P:proteolysis involved in protein catabolic process"/>
    <property type="evidence" value="ECO:0007669"/>
    <property type="project" value="InterPro"/>
</dbReference>
<evidence type="ECO:0000313" key="11">
    <source>
        <dbReference type="EMBL" id="SVP89017.1"/>
    </source>
</evidence>
<gene>
    <name evidence="11" type="ORF">TAT_000087000</name>
    <name evidence="12" type="ORF">TAV_000086400</name>
</gene>
<proteinExistence type="inferred from homology"/>
<evidence type="ECO:0000256" key="9">
    <source>
        <dbReference type="PIRSR" id="PIRSR600243-1"/>
    </source>
</evidence>
<evidence type="ECO:0000256" key="7">
    <source>
        <dbReference type="ARBA" id="ARBA00023145"/>
    </source>
</evidence>
<dbReference type="InterPro" id="IPR029055">
    <property type="entry name" value="Ntn_hydrolases_N"/>
</dbReference>
<name>A0A3B0N4J9_THEAN</name>
<dbReference type="VEuPathDB" id="PiroplasmaDB:TA06155"/>
<keyword evidence="6 10" id="KW-0647">Proteasome</keyword>
<keyword evidence="5" id="KW-0378">Hydrolase</keyword>
<dbReference type="GO" id="GO:0005634">
    <property type="term" value="C:nucleus"/>
    <property type="evidence" value="ECO:0007669"/>
    <property type="project" value="UniProtKB-SubCell"/>
</dbReference>
<dbReference type="InterPro" id="IPR000243">
    <property type="entry name" value="Pept_T1A_subB"/>
</dbReference>
<reference evidence="11" key="1">
    <citation type="submission" date="2018-07" db="EMBL/GenBank/DDBJ databases">
        <authorList>
            <person name="Quirk P.G."/>
            <person name="Krulwich T.A."/>
        </authorList>
    </citation>
    <scope>NUCLEOTIDE SEQUENCE</scope>
    <source>
        <strain evidence="11">Anand</strain>
    </source>
</reference>
<dbReference type="CDD" id="cd03761">
    <property type="entry name" value="proteasome_beta_type_5"/>
    <property type="match status" value="1"/>
</dbReference>
<dbReference type="PRINTS" id="PR00141">
    <property type="entry name" value="PROTEASOME"/>
</dbReference>
<organism evidence="11">
    <name type="scientific">Theileria annulata</name>
    <dbReference type="NCBI Taxonomy" id="5874"/>
    <lineage>
        <taxon>Eukaryota</taxon>
        <taxon>Sar</taxon>
        <taxon>Alveolata</taxon>
        <taxon>Apicomplexa</taxon>
        <taxon>Aconoidasida</taxon>
        <taxon>Piroplasmida</taxon>
        <taxon>Theileriidae</taxon>
        <taxon>Theileria</taxon>
    </lineage>
</organism>
<dbReference type="GO" id="GO:0005839">
    <property type="term" value="C:proteasome core complex"/>
    <property type="evidence" value="ECO:0007669"/>
    <property type="project" value="InterPro"/>
</dbReference>
<comment type="similarity">
    <text evidence="10">Belongs to the peptidase T1B family.</text>
</comment>
<keyword evidence="2 10" id="KW-0963">Cytoplasm</keyword>
<dbReference type="FunFam" id="3.60.20.10:FF:000051">
    <property type="entry name" value="Proteasome subunit beta"/>
    <property type="match status" value="1"/>
</dbReference>
<evidence type="ECO:0000256" key="2">
    <source>
        <dbReference type="ARBA" id="ARBA00022490"/>
    </source>
</evidence>
<accession>A0A3B0N4J9</accession>
<dbReference type="EMBL" id="UIVT01000001">
    <property type="protein sequence ID" value="SVP89017.1"/>
    <property type="molecule type" value="Genomic_DNA"/>
</dbReference>
<comment type="catalytic activity">
    <reaction evidence="1">
        <text>Cleavage of peptide bonds with very broad specificity.</text>
        <dbReference type="EC" id="3.4.25.1"/>
    </reaction>
</comment>
<evidence type="ECO:0000256" key="6">
    <source>
        <dbReference type="ARBA" id="ARBA00022942"/>
    </source>
</evidence>
<keyword evidence="3" id="KW-0645">Protease</keyword>
<comment type="subunit">
    <text evidence="10">Component of the proteasome complex.</text>
</comment>
<dbReference type="EMBL" id="UIVS01000001">
    <property type="protein sequence ID" value="SVP90159.1"/>
    <property type="molecule type" value="Genomic_DNA"/>
</dbReference>
<evidence type="ECO:0000313" key="12">
    <source>
        <dbReference type="EMBL" id="SVP90159.1"/>
    </source>
</evidence>
<dbReference type="InterPro" id="IPR023333">
    <property type="entry name" value="Proteasome_suB-type"/>
</dbReference>
<evidence type="ECO:0000256" key="3">
    <source>
        <dbReference type="ARBA" id="ARBA00022670"/>
    </source>
</evidence>
<dbReference type="PROSITE" id="PS51476">
    <property type="entry name" value="PROTEASOME_BETA_2"/>
    <property type="match status" value="1"/>
</dbReference>
<comment type="subcellular location">
    <subcellularLocation>
        <location evidence="10">Cytoplasm</location>
    </subcellularLocation>
    <subcellularLocation>
        <location evidence="10">Nucleus</location>
    </subcellularLocation>
</comment>
<evidence type="ECO:0000256" key="1">
    <source>
        <dbReference type="ARBA" id="ARBA00001198"/>
    </source>
</evidence>
<keyword evidence="4" id="KW-0888">Threonine protease</keyword>
<dbReference type="GO" id="GO:0005737">
    <property type="term" value="C:cytoplasm"/>
    <property type="evidence" value="ECO:0007669"/>
    <property type="project" value="UniProtKB-SubCell"/>
</dbReference>
<dbReference type="PANTHER" id="PTHR32194:SF3">
    <property type="entry name" value="PROTEASOME SUBUNIT BETA"/>
    <property type="match status" value="1"/>
</dbReference>
<keyword evidence="8 10" id="KW-0539">Nucleus</keyword>
<dbReference type="PROSITE" id="PS00854">
    <property type="entry name" value="PROTEASOME_BETA_1"/>
    <property type="match status" value="1"/>
</dbReference>
<dbReference type="InterPro" id="IPR001353">
    <property type="entry name" value="Proteasome_sua/b"/>
</dbReference>
<dbReference type="Pfam" id="PF00227">
    <property type="entry name" value="Proteasome"/>
    <property type="match status" value="1"/>
</dbReference>
<keyword evidence="7" id="KW-0865">Zymogen</keyword>
<evidence type="ECO:0000256" key="4">
    <source>
        <dbReference type="ARBA" id="ARBA00022698"/>
    </source>
</evidence>
<evidence type="ECO:0000256" key="8">
    <source>
        <dbReference type="ARBA" id="ARBA00023242"/>
    </source>
</evidence>
<evidence type="ECO:0000256" key="10">
    <source>
        <dbReference type="RuleBase" id="RU004203"/>
    </source>
</evidence>
<dbReference type="PANTHER" id="PTHR32194">
    <property type="entry name" value="METALLOPROTEASE TLDD"/>
    <property type="match status" value="1"/>
</dbReference>
<dbReference type="GO" id="GO:0004298">
    <property type="term" value="F:threonine-type endopeptidase activity"/>
    <property type="evidence" value="ECO:0007669"/>
    <property type="project" value="UniProtKB-KW"/>
</dbReference>
<dbReference type="InterPro" id="IPR016050">
    <property type="entry name" value="Proteasome_bsu_CS"/>
</dbReference>
<protein>
    <recommendedName>
        <fullName evidence="10">Proteasome subunit beta</fullName>
    </recommendedName>
</protein>
<evidence type="ECO:0000256" key="5">
    <source>
        <dbReference type="ARBA" id="ARBA00022801"/>
    </source>
</evidence>